<dbReference type="PANTHER" id="PTHR43884:SF12">
    <property type="entry name" value="ISOVALERYL-COA DEHYDROGENASE, MITOCHONDRIAL-RELATED"/>
    <property type="match status" value="1"/>
</dbReference>
<evidence type="ECO:0000313" key="3">
    <source>
        <dbReference type="Proteomes" id="UP001589789"/>
    </source>
</evidence>
<dbReference type="Gene3D" id="1.20.140.10">
    <property type="entry name" value="Butyryl-CoA Dehydrogenase, subunit A, domain 3"/>
    <property type="match status" value="1"/>
</dbReference>
<dbReference type="PIRSF" id="PIRSF016578">
    <property type="entry name" value="HsaA"/>
    <property type="match status" value="1"/>
</dbReference>
<accession>A0ABV6IWH0</accession>
<dbReference type="EMBL" id="JBHLVZ010000073">
    <property type="protein sequence ID" value="MFC0387953.1"/>
    <property type="molecule type" value="Genomic_DNA"/>
</dbReference>
<dbReference type="Gene3D" id="1.10.540.10">
    <property type="entry name" value="Acyl-CoA dehydrogenase/oxidase, N-terminal domain"/>
    <property type="match status" value="1"/>
</dbReference>
<dbReference type="PANTHER" id="PTHR43884">
    <property type="entry name" value="ACYL-COA DEHYDROGENASE"/>
    <property type="match status" value="1"/>
</dbReference>
<proteinExistence type="predicted"/>
<evidence type="ECO:0000259" key="1">
    <source>
        <dbReference type="Pfam" id="PF02771"/>
    </source>
</evidence>
<dbReference type="InterPro" id="IPR046373">
    <property type="entry name" value="Acyl-CoA_Oxase/DH_mid-dom_sf"/>
</dbReference>
<dbReference type="InterPro" id="IPR013786">
    <property type="entry name" value="AcylCoA_DH/ox_N"/>
</dbReference>
<keyword evidence="3" id="KW-1185">Reference proteome</keyword>
<gene>
    <name evidence="2" type="ORF">ACFFIC_20760</name>
</gene>
<reference evidence="2 3" key="1">
    <citation type="submission" date="2024-09" db="EMBL/GenBank/DDBJ databases">
        <authorList>
            <person name="Sun Q."/>
            <person name="Mori K."/>
        </authorList>
    </citation>
    <scope>NUCLEOTIDE SEQUENCE [LARGE SCALE GENOMIC DNA]</scope>
    <source>
        <strain evidence="2 3">CCM 7468</strain>
    </source>
</reference>
<feature type="domain" description="Acyl-CoA dehydrogenase/oxidase N-terminal" evidence="1">
    <location>
        <begin position="30"/>
        <end position="119"/>
    </location>
</feature>
<sequence>MDAPSPSHLSCRLGEAALLERLRAALPGILDRAAAMDAADGALPEEDVATLTSAGLLTAPLPTTFGGHGWGSESSSAASILEALRLLGRTSLPLGRLYEGHVSAIGLVMRHGTPSQREAAAEAAHTGCLFGGWGCEAPLVSLRLESGVLRGGKVLCSGAGLVERALVTARCGGEGQQQMVLVSIPKHTHRADLGTWTPTGMRASATGSVNLDEMAVGPELLIGKPDAHRGMAEYAIGMWRPLAVQLGGLEAVAESMRTYLRSTGRGKDPHQAARMGSVLTEVETARLWVREAGLMAESLQACSKRVEAYVNLARGAVERAALEVMQATNRSVGLSSFMRPNPVERQIRDLATYLRQPALDRALISGATTGLDLPEVVGTMWPTLSPL</sequence>
<dbReference type="Proteomes" id="UP001589789">
    <property type="component" value="Unassembled WGS sequence"/>
</dbReference>
<dbReference type="SUPFAM" id="SSF56645">
    <property type="entry name" value="Acyl-CoA dehydrogenase NM domain-like"/>
    <property type="match status" value="1"/>
</dbReference>
<protein>
    <submittedName>
        <fullName evidence="2">Acyl-CoA dehydrogenase family protein</fullName>
    </submittedName>
</protein>
<dbReference type="InterPro" id="IPR036250">
    <property type="entry name" value="AcylCo_DH-like_C"/>
</dbReference>
<comment type="caution">
    <text evidence="2">The sequence shown here is derived from an EMBL/GenBank/DDBJ whole genome shotgun (WGS) entry which is preliminary data.</text>
</comment>
<dbReference type="InterPro" id="IPR037069">
    <property type="entry name" value="AcylCoA_DH/ox_N_sf"/>
</dbReference>
<dbReference type="Gene3D" id="2.40.110.10">
    <property type="entry name" value="Butyryl-CoA Dehydrogenase, subunit A, domain 2"/>
    <property type="match status" value="1"/>
</dbReference>
<dbReference type="Pfam" id="PF02771">
    <property type="entry name" value="Acyl-CoA_dh_N"/>
    <property type="match status" value="1"/>
</dbReference>
<dbReference type="SUPFAM" id="SSF47203">
    <property type="entry name" value="Acyl-CoA dehydrogenase C-terminal domain-like"/>
    <property type="match status" value="1"/>
</dbReference>
<dbReference type="RefSeq" id="WP_377053897.1">
    <property type="nucleotide sequence ID" value="NZ_JBHLVZ010000073.1"/>
</dbReference>
<dbReference type="InterPro" id="IPR009100">
    <property type="entry name" value="AcylCoA_DH/oxidase_NM_dom_sf"/>
</dbReference>
<organism evidence="2 3">
    <name type="scientific">Muricoccus vinaceus</name>
    <dbReference type="NCBI Taxonomy" id="424704"/>
    <lineage>
        <taxon>Bacteria</taxon>
        <taxon>Pseudomonadati</taxon>
        <taxon>Pseudomonadota</taxon>
        <taxon>Alphaproteobacteria</taxon>
        <taxon>Acetobacterales</taxon>
        <taxon>Roseomonadaceae</taxon>
        <taxon>Muricoccus</taxon>
    </lineage>
</organism>
<name>A0ABV6IWH0_9PROT</name>
<evidence type="ECO:0000313" key="2">
    <source>
        <dbReference type="EMBL" id="MFC0387953.1"/>
    </source>
</evidence>